<evidence type="ECO:0000313" key="2">
    <source>
        <dbReference type="EMBL" id="MCA1855552.1"/>
    </source>
</evidence>
<organism evidence="2 3">
    <name type="scientific">Massilia hydrophila</name>
    <dbReference type="NCBI Taxonomy" id="3044279"/>
    <lineage>
        <taxon>Bacteria</taxon>
        <taxon>Pseudomonadati</taxon>
        <taxon>Pseudomonadota</taxon>
        <taxon>Betaproteobacteria</taxon>
        <taxon>Burkholderiales</taxon>
        <taxon>Oxalobacteraceae</taxon>
        <taxon>Telluria group</taxon>
        <taxon>Massilia</taxon>
    </lineage>
</organism>
<keyword evidence="1" id="KW-0472">Membrane</keyword>
<keyword evidence="1" id="KW-0812">Transmembrane</keyword>
<feature type="transmembrane region" description="Helical" evidence="1">
    <location>
        <begin position="225"/>
        <end position="243"/>
    </location>
</feature>
<feature type="transmembrane region" description="Helical" evidence="1">
    <location>
        <begin position="371"/>
        <end position="389"/>
    </location>
</feature>
<comment type="caution">
    <text evidence="2">The sequence shown here is derived from an EMBL/GenBank/DDBJ whole genome shotgun (WGS) entry which is preliminary data.</text>
</comment>
<gene>
    <name evidence="2" type="ORF">LE190_06375</name>
</gene>
<keyword evidence="1" id="KW-1133">Transmembrane helix</keyword>
<dbReference type="EMBL" id="JAHYBX010000001">
    <property type="protein sequence ID" value="MCA1855552.1"/>
    <property type="molecule type" value="Genomic_DNA"/>
</dbReference>
<dbReference type="Proteomes" id="UP001198602">
    <property type="component" value="Unassembled WGS sequence"/>
</dbReference>
<name>A0ABS7Y8Z1_9BURK</name>
<keyword evidence="3" id="KW-1185">Reference proteome</keyword>
<feature type="transmembrane region" description="Helical" evidence="1">
    <location>
        <begin position="59"/>
        <end position="78"/>
    </location>
</feature>
<proteinExistence type="predicted"/>
<feature type="transmembrane region" description="Helical" evidence="1">
    <location>
        <begin position="115"/>
        <end position="140"/>
    </location>
</feature>
<dbReference type="RefSeq" id="WP_225237891.1">
    <property type="nucleotide sequence ID" value="NZ_JAHYBX010000001.1"/>
</dbReference>
<accession>A0ABS7Y8Z1</accession>
<feature type="transmembrane region" description="Helical" evidence="1">
    <location>
        <begin position="284"/>
        <end position="304"/>
    </location>
</feature>
<feature type="transmembrane region" description="Helical" evidence="1">
    <location>
        <begin position="152"/>
        <end position="174"/>
    </location>
</feature>
<feature type="transmembrane region" description="Helical" evidence="1">
    <location>
        <begin position="395"/>
        <end position="416"/>
    </location>
</feature>
<evidence type="ECO:0000313" key="3">
    <source>
        <dbReference type="Proteomes" id="UP001198602"/>
    </source>
</evidence>
<reference evidence="2 3" key="1">
    <citation type="submission" date="2021-07" db="EMBL/GenBank/DDBJ databases">
        <title>Characterization of Violacein-producing bacteria and related species.</title>
        <authorList>
            <person name="Wilson H.S."/>
            <person name="De Leon M.E."/>
        </authorList>
    </citation>
    <scope>NUCLEOTIDE SEQUENCE [LARGE SCALE GENOMIC DNA]</scope>
    <source>
        <strain evidence="2 3">HSC-2F05</strain>
    </source>
</reference>
<protein>
    <submittedName>
        <fullName evidence="2">Permease</fullName>
    </submittedName>
</protein>
<feature type="transmembrane region" description="Helical" evidence="1">
    <location>
        <begin position="90"/>
        <end position="109"/>
    </location>
</feature>
<feature type="transmembrane region" description="Helical" evidence="1">
    <location>
        <begin position="255"/>
        <end position="272"/>
    </location>
</feature>
<feature type="transmembrane region" description="Helical" evidence="1">
    <location>
        <begin position="310"/>
        <end position="331"/>
    </location>
</feature>
<sequence length="421" mass="44214">MQRKLNYETMPPIWVPLAFLLAAPCFALAASVVLAWQGEAALVSRWTPATLAMTHLLTLGFLTMTIVGALFQLLPVVAGARIPFARPVAVAGWIGLVSGTVILASALGLGLGGAAFHAAAAVLALAGLLLLAVLGIALARRGAPAANALVRGVRLAASGLALTLGLGGTLALYLGGVGVPDVLLLTDIHASWGLLGWVVALTTVVSFQVIPMFQGTAAYPASQEAGVPALLFALLLAWSAAALGGTGQWRTAAEIGLGVLLLSYVRTTLLQFRRRKRQADVGTFYWIQAMACLAGAVLVHFLPIDADSRALMTGILVIAGFAMSAINGMLYKIVPFLVWYHLQERAGGARARMPGIRTIVDAPRALRQWRWHLVAFVLLLAAPLAPSVLARPAGLFQALAMLLLIRDLAGAAVLYLRLRKA</sequence>
<evidence type="ECO:0000256" key="1">
    <source>
        <dbReference type="SAM" id="Phobius"/>
    </source>
</evidence>
<feature type="transmembrane region" description="Helical" evidence="1">
    <location>
        <begin position="194"/>
        <end position="213"/>
    </location>
</feature>